<reference evidence="1" key="1">
    <citation type="journal article" date="2014" name="Int. J. Syst. Evol. Microbiol.">
        <title>Complete genome sequence of Corynebacterium casei LMG S-19264T (=DSM 44701T), isolated from a smear-ripened cheese.</title>
        <authorList>
            <consortium name="US DOE Joint Genome Institute (JGI-PGF)"/>
            <person name="Walter F."/>
            <person name="Albersmeier A."/>
            <person name="Kalinowski J."/>
            <person name="Ruckert C."/>
        </authorList>
    </citation>
    <scope>NUCLEOTIDE SEQUENCE</scope>
    <source>
        <strain evidence="1">JCM 19018</strain>
    </source>
</reference>
<name>A0A830ENG7_9EURY</name>
<protein>
    <submittedName>
        <fullName evidence="1">Uncharacterized protein</fullName>
    </submittedName>
</protein>
<dbReference type="Proteomes" id="UP000614221">
    <property type="component" value="Unassembled WGS sequence"/>
</dbReference>
<proteinExistence type="predicted"/>
<organism evidence="1 2">
    <name type="scientific">Haloarcula sebkhae</name>
    <dbReference type="NCBI Taxonomy" id="932660"/>
    <lineage>
        <taxon>Archaea</taxon>
        <taxon>Methanobacteriati</taxon>
        <taxon>Methanobacteriota</taxon>
        <taxon>Stenosarchaea group</taxon>
        <taxon>Halobacteria</taxon>
        <taxon>Halobacteriales</taxon>
        <taxon>Haloarculaceae</taxon>
        <taxon>Haloarcula</taxon>
    </lineage>
</organism>
<dbReference type="EMBL" id="BMPD01000007">
    <property type="protein sequence ID" value="GGK79392.1"/>
    <property type="molecule type" value="Genomic_DNA"/>
</dbReference>
<evidence type="ECO:0000313" key="1">
    <source>
        <dbReference type="EMBL" id="GGK79392.1"/>
    </source>
</evidence>
<reference evidence="1" key="2">
    <citation type="submission" date="2020-09" db="EMBL/GenBank/DDBJ databases">
        <authorList>
            <person name="Sun Q."/>
            <person name="Ohkuma M."/>
        </authorList>
    </citation>
    <scope>NUCLEOTIDE SEQUENCE</scope>
    <source>
        <strain evidence="1">JCM 19018</strain>
    </source>
</reference>
<dbReference type="RefSeq" id="WP_188979856.1">
    <property type="nucleotide sequence ID" value="NZ_BMPD01000007.1"/>
</dbReference>
<sequence length="497" mass="55632">MTGDFLQIQQDSSLNCSQKLDEIKGLIQNIGHPPPGSLYYVSDIFEACVNQNHTKCLETAYLISKESTVAASSDLGRGLEAIGIHDINAVNQFIDKKIQGQYLRKAHYLAALIPHFYRGQENEMAHQMSNWYNTCSYFFFRTLENTLKCFLEESSGHGATDFSSEIQPIKDELEDIAQLEGLEPDNAYQDKNYEVVKVSILLNDLEWSTKNTVDWSTIQSNLSQYTHLAALLSLNNNPIPDLQQHNTHPLTKLLRLDYTDELAYYDHCIELITPGNGQNSDPTARLRNELLTRKSFDSTIAEIEVFNALRRELGVNAIEIEQQAPNGGVPDAKITTGGETIWVEVTLPQPQPSYEVARRYSASMNPEESDARANVTKKLRSQIRDVKNATGDLTMLVIKNEESRVDDEIVGDYIEGYTGIGIPQDDNDADPIILTADSGLQYDNVPDHLDILVNYNTLKNLSDPPYIEGQVANLTDVDQGIIDQLADAFNAEELTPP</sequence>
<dbReference type="AlphaFoldDB" id="A0A830ENG7"/>
<gene>
    <name evidence="1" type="ORF">GCM10009067_34610</name>
</gene>
<comment type="caution">
    <text evidence="1">The sequence shown here is derived from an EMBL/GenBank/DDBJ whole genome shotgun (WGS) entry which is preliminary data.</text>
</comment>
<accession>A0A830ENG7</accession>
<dbReference type="OrthoDB" id="223336at2157"/>
<evidence type="ECO:0000313" key="2">
    <source>
        <dbReference type="Proteomes" id="UP000614221"/>
    </source>
</evidence>